<keyword evidence="5" id="KW-1185">Reference proteome</keyword>
<dbReference type="GO" id="GO:0003676">
    <property type="term" value="F:nucleic acid binding"/>
    <property type="evidence" value="ECO:0007669"/>
    <property type="project" value="InterPro"/>
</dbReference>
<feature type="compositionally biased region" description="Low complexity" evidence="2">
    <location>
        <begin position="109"/>
        <end position="144"/>
    </location>
</feature>
<organism evidence="4 5">
    <name type="scientific">Malus baccata</name>
    <name type="common">Siberian crab apple</name>
    <name type="synonym">Pyrus baccata</name>
    <dbReference type="NCBI Taxonomy" id="106549"/>
    <lineage>
        <taxon>Eukaryota</taxon>
        <taxon>Viridiplantae</taxon>
        <taxon>Streptophyta</taxon>
        <taxon>Embryophyta</taxon>
        <taxon>Tracheophyta</taxon>
        <taxon>Spermatophyta</taxon>
        <taxon>Magnoliopsida</taxon>
        <taxon>eudicotyledons</taxon>
        <taxon>Gunneridae</taxon>
        <taxon>Pentapetalae</taxon>
        <taxon>rosids</taxon>
        <taxon>fabids</taxon>
        <taxon>Rosales</taxon>
        <taxon>Rosaceae</taxon>
        <taxon>Amygdaloideae</taxon>
        <taxon>Maleae</taxon>
        <taxon>Malus</taxon>
    </lineage>
</organism>
<dbReference type="InterPro" id="IPR001878">
    <property type="entry name" value="Znf_CCHC"/>
</dbReference>
<evidence type="ECO:0000256" key="1">
    <source>
        <dbReference type="PROSITE-ProRule" id="PRU00047"/>
    </source>
</evidence>
<feature type="region of interest" description="Disordered" evidence="2">
    <location>
        <begin position="55"/>
        <end position="78"/>
    </location>
</feature>
<keyword evidence="1" id="KW-0863">Zinc-finger</keyword>
<evidence type="ECO:0000313" key="5">
    <source>
        <dbReference type="Proteomes" id="UP000315295"/>
    </source>
</evidence>
<feature type="domain" description="CCHC-type" evidence="3">
    <location>
        <begin position="211"/>
        <end position="224"/>
    </location>
</feature>
<gene>
    <name evidence="4" type="ORF">C1H46_015612</name>
</gene>
<dbReference type="AlphaFoldDB" id="A0A540MJ28"/>
<dbReference type="SUPFAM" id="SSF57756">
    <property type="entry name" value="Retrovirus zinc finger-like domains"/>
    <property type="match status" value="1"/>
</dbReference>
<dbReference type="GO" id="GO:0008270">
    <property type="term" value="F:zinc ion binding"/>
    <property type="evidence" value="ECO:0007669"/>
    <property type="project" value="UniProtKB-KW"/>
</dbReference>
<comment type="caution">
    <text evidence="4">The sequence shown here is derived from an EMBL/GenBank/DDBJ whole genome shotgun (WGS) entry which is preliminary data.</text>
</comment>
<evidence type="ECO:0000313" key="4">
    <source>
        <dbReference type="EMBL" id="TQD98797.1"/>
    </source>
</evidence>
<dbReference type="InterPro" id="IPR036875">
    <property type="entry name" value="Znf_CCHC_sf"/>
</dbReference>
<feature type="region of interest" description="Disordered" evidence="2">
    <location>
        <begin position="106"/>
        <end position="144"/>
    </location>
</feature>
<dbReference type="EMBL" id="VIEB01000247">
    <property type="protein sequence ID" value="TQD98797.1"/>
    <property type="molecule type" value="Genomic_DNA"/>
</dbReference>
<name>A0A540MJ28_MALBA</name>
<reference evidence="4 5" key="1">
    <citation type="journal article" date="2019" name="G3 (Bethesda)">
        <title>Sequencing of a Wild Apple (Malus baccata) Genome Unravels the Differences Between Cultivated and Wild Apple Species Regarding Disease Resistance and Cold Tolerance.</title>
        <authorList>
            <person name="Chen X."/>
        </authorList>
    </citation>
    <scope>NUCLEOTIDE SEQUENCE [LARGE SCALE GENOMIC DNA]</scope>
    <source>
        <strain evidence="5">cv. Shandingzi</strain>
        <tissue evidence="4">Leaves</tissue>
    </source>
</reference>
<keyword evidence="1" id="KW-0479">Metal-binding</keyword>
<sequence>MIKIVLLAWNSPISYKDLRAQLLGAEASIESRMKSLSTSMVAMYVQGEISGSNDFQGGHNSFEAGESSNSQRYQGGYDGEQSNVFESGFHGGSGFMGNDNKYVQKSNFSGGNRKYNGNGNYNNGSRNGNQFGHRSNNGGFNGSFSGNGSNFQSLNGSNFSGSGFQKNNAWNGNTTYRSGISPECQICSRRGRTAANCYHRTDTGNTSFIACQICGKKGHIALECYHRNNFAYQGNPPPPSLTAMTA</sequence>
<dbReference type="Gene3D" id="4.10.60.10">
    <property type="entry name" value="Zinc finger, CCHC-type"/>
    <property type="match status" value="1"/>
</dbReference>
<evidence type="ECO:0000259" key="3">
    <source>
        <dbReference type="PROSITE" id="PS50158"/>
    </source>
</evidence>
<accession>A0A540MJ28</accession>
<evidence type="ECO:0000256" key="2">
    <source>
        <dbReference type="SAM" id="MobiDB-lite"/>
    </source>
</evidence>
<keyword evidence="1" id="KW-0862">Zinc</keyword>
<proteinExistence type="predicted"/>
<dbReference type="Proteomes" id="UP000315295">
    <property type="component" value="Unassembled WGS sequence"/>
</dbReference>
<dbReference type="PROSITE" id="PS50158">
    <property type="entry name" value="ZF_CCHC"/>
    <property type="match status" value="1"/>
</dbReference>
<protein>
    <recommendedName>
        <fullName evidence="3">CCHC-type domain-containing protein</fullName>
    </recommendedName>
</protein>